<name>A0A3A9A7N8_9FIRM</name>
<organism evidence="1 2">
    <name type="scientific">Parablautia intestinalis</name>
    <dbReference type="NCBI Taxonomy" id="2320100"/>
    <lineage>
        <taxon>Bacteria</taxon>
        <taxon>Bacillati</taxon>
        <taxon>Bacillota</taxon>
        <taxon>Clostridia</taxon>
        <taxon>Lachnospirales</taxon>
        <taxon>Lachnospiraceae</taxon>
        <taxon>Parablautia</taxon>
    </lineage>
</organism>
<evidence type="ECO:0000313" key="2">
    <source>
        <dbReference type="Proteomes" id="UP000280696"/>
    </source>
</evidence>
<accession>A0A3A9A7N8</accession>
<dbReference type="EMBL" id="RAYQ01000043">
    <property type="protein sequence ID" value="RKI87278.1"/>
    <property type="molecule type" value="Genomic_DNA"/>
</dbReference>
<dbReference type="OrthoDB" id="1747893at2"/>
<evidence type="ECO:0000313" key="1">
    <source>
        <dbReference type="EMBL" id="RKI87278.1"/>
    </source>
</evidence>
<dbReference type="AlphaFoldDB" id="A0A3A9A7N8"/>
<sequence>MKNLFEHTSAPWIRYSNYEYKTDNNDNLYITVSKDAKPEMYRPMQKAGQLVMDAVNVGLAAMHKVPEEELKESVLGFVRKYGFLGFMTALPTTADFITYESVYLPKNHFIKEESLSTEDYLSYFYPFNKPDFRKKGVESGWSVTDREGIAIAMAMGNAPQAVTMGFQKEYAEKYDWIVKEFTDLAFTFMTSFLYYLDYDSLDEDTRSLYRQGISAFGGIAPTYRIALEKDAPVIVWDFHSLLIMVQMCFSFMLTDKDSDMRMCKHCKKAFIASRKGNEFCSPQCKNQYNVYKSREKKKGNKNDD</sequence>
<protein>
    <recommendedName>
        <fullName evidence="3">CGNR zinc finger domain-containing protein</fullName>
    </recommendedName>
</protein>
<comment type="caution">
    <text evidence="1">The sequence shown here is derived from an EMBL/GenBank/DDBJ whole genome shotgun (WGS) entry which is preliminary data.</text>
</comment>
<dbReference type="Proteomes" id="UP000280696">
    <property type="component" value="Unassembled WGS sequence"/>
</dbReference>
<evidence type="ECO:0008006" key="3">
    <source>
        <dbReference type="Google" id="ProtNLM"/>
    </source>
</evidence>
<proteinExistence type="predicted"/>
<reference evidence="1 2" key="1">
    <citation type="submission" date="2018-09" db="EMBL/GenBank/DDBJ databases">
        <title>Murine metabolic-syndrome-specific gut microbial biobank.</title>
        <authorList>
            <person name="Liu C."/>
        </authorList>
    </citation>
    <scope>NUCLEOTIDE SEQUENCE [LARGE SCALE GENOMIC DNA]</scope>
    <source>
        <strain evidence="1 2">0.1xD8-82</strain>
    </source>
</reference>
<keyword evidence="2" id="KW-1185">Reference proteome</keyword>
<dbReference type="RefSeq" id="WP_016227178.1">
    <property type="nucleotide sequence ID" value="NZ_RAYQ01000043.1"/>
</dbReference>
<gene>
    <name evidence="1" type="ORF">D7V94_21245</name>
</gene>